<feature type="transmembrane region" description="Helical" evidence="1">
    <location>
        <begin position="38"/>
        <end position="60"/>
    </location>
</feature>
<organism evidence="2 3">
    <name type="scientific">Microlunatus aurantiacus</name>
    <dbReference type="NCBI Taxonomy" id="446786"/>
    <lineage>
        <taxon>Bacteria</taxon>
        <taxon>Bacillati</taxon>
        <taxon>Actinomycetota</taxon>
        <taxon>Actinomycetes</taxon>
        <taxon>Propionibacteriales</taxon>
        <taxon>Propionibacteriaceae</taxon>
        <taxon>Microlunatus</taxon>
    </lineage>
</organism>
<keyword evidence="1" id="KW-0472">Membrane</keyword>
<feature type="transmembrane region" description="Helical" evidence="1">
    <location>
        <begin position="72"/>
        <end position="95"/>
    </location>
</feature>
<name>A0ABP7EA57_9ACTN</name>
<keyword evidence="1" id="KW-0812">Transmembrane</keyword>
<evidence type="ECO:0000256" key="1">
    <source>
        <dbReference type="SAM" id="Phobius"/>
    </source>
</evidence>
<evidence type="ECO:0000313" key="2">
    <source>
        <dbReference type="EMBL" id="GAA3716312.1"/>
    </source>
</evidence>
<gene>
    <name evidence="2" type="ORF">GCM10022204_40050</name>
</gene>
<keyword evidence="1" id="KW-1133">Transmembrane helix</keyword>
<comment type="caution">
    <text evidence="2">The sequence shown here is derived from an EMBL/GenBank/DDBJ whole genome shotgun (WGS) entry which is preliminary data.</text>
</comment>
<evidence type="ECO:0000313" key="3">
    <source>
        <dbReference type="Proteomes" id="UP001500051"/>
    </source>
</evidence>
<sequence length="136" mass="14324">MAKDLITLAGGPSIFGVAALLGFLASTLAKTERDPRKGWYLLGGGLLLTGWLVMFIVIAAPTVVASWTATGVVSPTFVLLSATWLVTIVLTIVLVSHTRAVLVYLTDSYPPGAGPRSVKLFRSLVTKSSHVVSARS</sequence>
<feature type="transmembrane region" description="Helical" evidence="1">
    <location>
        <begin position="6"/>
        <end position="26"/>
    </location>
</feature>
<accession>A0ABP7EA57</accession>
<dbReference type="EMBL" id="BAAAYX010000020">
    <property type="protein sequence ID" value="GAA3716312.1"/>
    <property type="molecule type" value="Genomic_DNA"/>
</dbReference>
<protein>
    <submittedName>
        <fullName evidence="2">Uncharacterized protein</fullName>
    </submittedName>
</protein>
<dbReference type="Proteomes" id="UP001500051">
    <property type="component" value="Unassembled WGS sequence"/>
</dbReference>
<keyword evidence="3" id="KW-1185">Reference proteome</keyword>
<reference evidence="3" key="1">
    <citation type="journal article" date="2019" name="Int. J. Syst. Evol. Microbiol.">
        <title>The Global Catalogue of Microorganisms (GCM) 10K type strain sequencing project: providing services to taxonomists for standard genome sequencing and annotation.</title>
        <authorList>
            <consortium name="The Broad Institute Genomics Platform"/>
            <consortium name="The Broad Institute Genome Sequencing Center for Infectious Disease"/>
            <person name="Wu L."/>
            <person name="Ma J."/>
        </authorList>
    </citation>
    <scope>NUCLEOTIDE SEQUENCE [LARGE SCALE GENOMIC DNA]</scope>
    <source>
        <strain evidence="3">JCM 16548</strain>
    </source>
</reference>
<proteinExistence type="predicted"/>